<evidence type="ECO:0000259" key="6">
    <source>
        <dbReference type="Pfam" id="PF04932"/>
    </source>
</evidence>
<organism evidence="7 8">
    <name type="scientific">Halopseudomonas laoshanensis</name>
    <dbReference type="NCBI Taxonomy" id="2268758"/>
    <lineage>
        <taxon>Bacteria</taxon>
        <taxon>Pseudomonadati</taxon>
        <taxon>Pseudomonadota</taxon>
        <taxon>Gammaproteobacteria</taxon>
        <taxon>Pseudomonadales</taxon>
        <taxon>Pseudomonadaceae</taxon>
        <taxon>Halopseudomonas</taxon>
    </lineage>
</organism>
<dbReference type="Proteomes" id="UP000463138">
    <property type="component" value="Unassembled WGS sequence"/>
</dbReference>
<comment type="subcellular location">
    <subcellularLocation>
        <location evidence="1">Membrane</location>
        <topology evidence="1">Multi-pass membrane protein</topology>
    </subcellularLocation>
</comment>
<evidence type="ECO:0000256" key="1">
    <source>
        <dbReference type="ARBA" id="ARBA00004141"/>
    </source>
</evidence>
<evidence type="ECO:0000256" key="2">
    <source>
        <dbReference type="ARBA" id="ARBA00022692"/>
    </source>
</evidence>
<protein>
    <submittedName>
        <fullName evidence="7">O-antigen ligase family protein</fullName>
    </submittedName>
</protein>
<feature type="transmembrane region" description="Helical" evidence="5">
    <location>
        <begin position="56"/>
        <end position="74"/>
    </location>
</feature>
<feature type="transmembrane region" description="Helical" evidence="5">
    <location>
        <begin position="369"/>
        <end position="388"/>
    </location>
</feature>
<dbReference type="OrthoDB" id="5735959at2"/>
<dbReference type="GO" id="GO:0016874">
    <property type="term" value="F:ligase activity"/>
    <property type="evidence" value="ECO:0007669"/>
    <property type="project" value="UniProtKB-KW"/>
</dbReference>
<dbReference type="PANTHER" id="PTHR37422">
    <property type="entry name" value="TEICHURONIC ACID BIOSYNTHESIS PROTEIN TUAE"/>
    <property type="match status" value="1"/>
</dbReference>
<dbReference type="GO" id="GO:0016020">
    <property type="term" value="C:membrane"/>
    <property type="evidence" value="ECO:0007669"/>
    <property type="project" value="UniProtKB-SubCell"/>
</dbReference>
<feature type="transmembrane region" description="Helical" evidence="5">
    <location>
        <begin position="156"/>
        <end position="173"/>
    </location>
</feature>
<name>A0A7V7KVV2_9GAMM</name>
<dbReference type="InterPro" id="IPR051533">
    <property type="entry name" value="WaaL-like"/>
</dbReference>
<evidence type="ECO:0000313" key="7">
    <source>
        <dbReference type="EMBL" id="KAA0695340.1"/>
    </source>
</evidence>
<dbReference type="EMBL" id="QOVF01000002">
    <property type="protein sequence ID" value="KAA0695340.1"/>
    <property type="molecule type" value="Genomic_DNA"/>
</dbReference>
<evidence type="ECO:0000313" key="8">
    <source>
        <dbReference type="Proteomes" id="UP000463138"/>
    </source>
</evidence>
<feature type="transmembrane region" description="Helical" evidence="5">
    <location>
        <begin position="315"/>
        <end position="333"/>
    </location>
</feature>
<evidence type="ECO:0000256" key="5">
    <source>
        <dbReference type="SAM" id="Phobius"/>
    </source>
</evidence>
<evidence type="ECO:0000256" key="4">
    <source>
        <dbReference type="ARBA" id="ARBA00023136"/>
    </source>
</evidence>
<proteinExistence type="predicted"/>
<keyword evidence="2 5" id="KW-0812">Transmembrane</keyword>
<gene>
    <name evidence="7" type="ORF">DT594_08635</name>
</gene>
<accession>A0A7V7KVV2</accession>
<keyword evidence="8" id="KW-1185">Reference proteome</keyword>
<feature type="transmembrane region" description="Helical" evidence="5">
    <location>
        <begin position="86"/>
        <end position="104"/>
    </location>
</feature>
<feature type="transmembrane region" description="Helical" evidence="5">
    <location>
        <begin position="231"/>
        <end position="252"/>
    </location>
</feature>
<dbReference type="InterPro" id="IPR007016">
    <property type="entry name" value="O-antigen_ligase-rel_domated"/>
</dbReference>
<feature type="domain" description="O-antigen ligase-related" evidence="6">
    <location>
        <begin position="189"/>
        <end position="323"/>
    </location>
</feature>
<feature type="transmembrane region" description="Helical" evidence="5">
    <location>
        <begin position="30"/>
        <end position="49"/>
    </location>
</feature>
<dbReference type="AlphaFoldDB" id="A0A7V7KVV2"/>
<evidence type="ECO:0000256" key="3">
    <source>
        <dbReference type="ARBA" id="ARBA00022989"/>
    </source>
</evidence>
<keyword evidence="3 5" id="KW-1133">Transmembrane helix</keyword>
<dbReference type="Pfam" id="PF04932">
    <property type="entry name" value="Wzy_C"/>
    <property type="match status" value="1"/>
</dbReference>
<dbReference type="RefSeq" id="WP_149332309.1">
    <property type="nucleotide sequence ID" value="NZ_QOVF01000002.1"/>
</dbReference>
<keyword evidence="7" id="KW-0436">Ligase</keyword>
<comment type="caution">
    <text evidence="7">The sequence shown here is derived from an EMBL/GenBank/DDBJ whole genome shotgun (WGS) entry which is preliminary data.</text>
</comment>
<feature type="transmembrane region" description="Helical" evidence="5">
    <location>
        <begin position="111"/>
        <end position="136"/>
    </location>
</feature>
<feature type="transmembrane region" description="Helical" evidence="5">
    <location>
        <begin position="180"/>
        <end position="199"/>
    </location>
</feature>
<sequence length="454" mass="51611">MWAGLLLLVFIFFAFSAVVAWHPDFNWHDQQRVLQLLLLVIAATGLFFLHPIALPPFVFLLVLAIFTLGLFSVLSSEWPSWAWKEWGRYLGLVILALVLGRAAKKAWIVKLVLGTMVCIGSLHAFQFMVYYTAAFISGIYMLDSNILFNGFSNPRFFAQFQVLLMPILAWLAWYLKPRNLALSILFLAILMTQWCMTFALGGRGLWFGLLVSSIMLLLCSPRYWRLIMVQAAAGLAGFAIFVLLFYLIPTWLDILPERLSNLRTSLSGRDLIWFWAWEMVQDNPWLGVGPMHYSAVYNPIAAHPHQVLLQWAAEWGLPAAIMTLVLALWGTVFGMKELRQGPINFMHASVWLSICGALILAQVDGVFVMPYIETWLAILVGLALAFWVRPIDAPKLQLTFFRIMAIPVLIILGSVLVYEVPTVPQASDRYMREHNTSLLPRFWAQGWVPMDRAD</sequence>
<keyword evidence="4 5" id="KW-0472">Membrane</keyword>
<feature type="transmembrane region" description="Helical" evidence="5">
    <location>
        <begin position="205"/>
        <end position="224"/>
    </location>
</feature>
<dbReference type="PANTHER" id="PTHR37422:SF13">
    <property type="entry name" value="LIPOPOLYSACCHARIDE BIOSYNTHESIS PROTEIN PA4999-RELATED"/>
    <property type="match status" value="1"/>
</dbReference>
<reference evidence="7 8" key="1">
    <citation type="submission" date="2018-07" db="EMBL/GenBank/DDBJ databases">
        <title>Pseudomonas laoshanensis sp. nov., isolated from soil.</title>
        <authorList>
            <person name="Sun J."/>
            <person name="Yu L."/>
            <person name="Wang M."/>
            <person name="Zhang C."/>
        </authorList>
    </citation>
    <scope>NUCLEOTIDE SEQUENCE [LARGE SCALE GENOMIC DNA]</scope>
    <source>
        <strain evidence="7 8">Y22</strain>
    </source>
</reference>
<feature type="transmembrane region" description="Helical" evidence="5">
    <location>
        <begin position="400"/>
        <end position="418"/>
    </location>
</feature>
<feature type="transmembrane region" description="Helical" evidence="5">
    <location>
        <begin position="345"/>
        <end position="363"/>
    </location>
</feature>